<evidence type="ECO:0000313" key="3">
    <source>
        <dbReference type="EMBL" id="CAD9498232.1"/>
    </source>
</evidence>
<dbReference type="EMBL" id="HBGU01052390">
    <property type="protein sequence ID" value="CAD9498232.1"/>
    <property type="molecule type" value="Transcribed_RNA"/>
</dbReference>
<dbReference type="InterPro" id="IPR036361">
    <property type="entry name" value="SAP_dom_sf"/>
</dbReference>
<feature type="chain" id="PRO_5035586116" description="ARMET C-terminal domain-containing protein" evidence="1">
    <location>
        <begin position="20"/>
        <end position="195"/>
    </location>
</feature>
<reference evidence="3" key="1">
    <citation type="submission" date="2021-01" db="EMBL/GenBank/DDBJ databases">
        <authorList>
            <person name="Corre E."/>
            <person name="Pelletier E."/>
            <person name="Niang G."/>
            <person name="Scheremetjew M."/>
            <person name="Finn R."/>
            <person name="Kale V."/>
            <person name="Holt S."/>
            <person name="Cochrane G."/>
            <person name="Meng A."/>
            <person name="Brown T."/>
            <person name="Cohen L."/>
        </authorList>
    </citation>
    <scope>NUCLEOTIDE SEQUENCE</scope>
    <source>
        <strain evidence="3">UTEX LB 985</strain>
    </source>
</reference>
<accession>A0A6U7I8W4</accession>
<dbReference type="Pfam" id="PF10208">
    <property type="entry name" value="ARMET_C"/>
    <property type="match status" value="1"/>
</dbReference>
<dbReference type="InterPro" id="IPR019345">
    <property type="entry name" value="ARMET_C"/>
</dbReference>
<protein>
    <recommendedName>
        <fullName evidence="2">ARMET C-terminal domain-containing protein</fullName>
    </recommendedName>
</protein>
<name>A0A6U7I8W4_9EUKA</name>
<dbReference type="SUPFAM" id="SSF68906">
    <property type="entry name" value="SAP domain"/>
    <property type="match status" value="1"/>
</dbReference>
<evidence type="ECO:0000259" key="2">
    <source>
        <dbReference type="Pfam" id="PF10208"/>
    </source>
</evidence>
<proteinExistence type="predicted"/>
<evidence type="ECO:0000313" key="4">
    <source>
        <dbReference type="EMBL" id="CAD9498236.1"/>
    </source>
</evidence>
<gene>
    <name evidence="3" type="ORF">CBRE1094_LOCUS28596</name>
    <name evidence="4" type="ORF">CBRE1094_LOCUS28597</name>
</gene>
<dbReference type="Gene3D" id="1.10.720.30">
    <property type="entry name" value="SAP domain"/>
    <property type="match status" value="1"/>
</dbReference>
<sequence>MPRSAAPFVLLASLLTVLAEDEVVDCAAMKTKQLRTFLSERGLQCEGCAEKADFVKMCEANIDAPKVQKEPPAAAKASPDKEQSIEDLLASMKGMPGMEGIKMFSADDLKGMNPEQMGSTFGGKERKARDYRQELVNFYTRYDLTDKIDGIDAALTKWAGREDKMMSALYKKYDAEIQAYWDKEDAKNEGQKEEL</sequence>
<feature type="signal peptide" evidence="1">
    <location>
        <begin position="1"/>
        <end position="19"/>
    </location>
</feature>
<feature type="domain" description="ARMET C-terminal" evidence="2">
    <location>
        <begin position="24"/>
        <end position="60"/>
    </location>
</feature>
<dbReference type="EMBL" id="HBGU01052391">
    <property type="protein sequence ID" value="CAD9498236.1"/>
    <property type="molecule type" value="Transcribed_RNA"/>
</dbReference>
<organism evidence="3">
    <name type="scientific">Haptolina brevifila</name>
    <dbReference type="NCBI Taxonomy" id="156173"/>
    <lineage>
        <taxon>Eukaryota</taxon>
        <taxon>Haptista</taxon>
        <taxon>Haptophyta</taxon>
        <taxon>Prymnesiophyceae</taxon>
        <taxon>Prymnesiales</taxon>
        <taxon>Prymnesiaceae</taxon>
        <taxon>Haptolina</taxon>
    </lineage>
</organism>
<keyword evidence="1" id="KW-0732">Signal</keyword>
<evidence type="ECO:0000256" key="1">
    <source>
        <dbReference type="SAM" id="SignalP"/>
    </source>
</evidence>
<dbReference type="AlphaFoldDB" id="A0A6U7I8W4"/>